<accession>A0ACB8QK02</accession>
<protein>
    <submittedName>
        <fullName evidence="1">Uncharacterized protein</fullName>
    </submittedName>
</protein>
<gene>
    <name evidence="1" type="ORF">K488DRAFT_78797</name>
</gene>
<name>A0ACB8QK02_9AGAM</name>
<comment type="caution">
    <text evidence="1">The sequence shown here is derived from an EMBL/GenBank/DDBJ whole genome shotgun (WGS) entry which is preliminary data.</text>
</comment>
<proteinExistence type="predicted"/>
<reference evidence="1" key="2">
    <citation type="journal article" date="2022" name="New Phytol.">
        <title>Evolutionary transition to the ectomycorrhizal habit in the genomes of a hyperdiverse lineage of mushroom-forming fungi.</title>
        <authorList>
            <person name="Looney B."/>
            <person name="Miyauchi S."/>
            <person name="Morin E."/>
            <person name="Drula E."/>
            <person name="Courty P.E."/>
            <person name="Kohler A."/>
            <person name="Kuo A."/>
            <person name="LaButti K."/>
            <person name="Pangilinan J."/>
            <person name="Lipzen A."/>
            <person name="Riley R."/>
            <person name="Andreopoulos W."/>
            <person name="He G."/>
            <person name="Johnson J."/>
            <person name="Nolan M."/>
            <person name="Tritt A."/>
            <person name="Barry K.W."/>
            <person name="Grigoriev I.V."/>
            <person name="Nagy L.G."/>
            <person name="Hibbett D."/>
            <person name="Henrissat B."/>
            <person name="Matheny P.B."/>
            <person name="Labbe J."/>
            <person name="Martin F.M."/>
        </authorList>
    </citation>
    <scope>NUCLEOTIDE SEQUENCE</scope>
    <source>
        <strain evidence="1">EC-137</strain>
    </source>
</reference>
<dbReference type="EMBL" id="MU273563">
    <property type="protein sequence ID" value="KAI0031923.1"/>
    <property type="molecule type" value="Genomic_DNA"/>
</dbReference>
<sequence>MPVLKRIAQLSTFSAVAGAGIWKYYTKDTVFVPYTQLRAERDLPSLGTYNPGHNPPALVDKAVRRVPLSQLRTTDVGTLTRGFCAGVWSGPGFEMQKNRLASQGRMLEGRDAHLWGKDELAGSEYPVGTRIADHFEVVERTPNKVVVRCGDTPHKEGPRPSDGLFSMEVHKEDGYATFAMKSIFFNSTPEGSTPAQLPWWFPFAHREYAKLWMETSVRRLMK</sequence>
<evidence type="ECO:0000313" key="2">
    <source>
        <dbReference type="Proteomes" id="UP000814128"/>
    </source>
</evidence>
<dbReference type="Proteomes" id="UP000814128">
    <property type="component" value="Unassembled WGS sequence"/>
</dbReference>
<keyword evidence="2" id="KW-1185">Reference proteome</keyword>
<reference evidence="1" key="1">
    <citation type="submission" date="2021-02" db="EMBL/GenBank/DDBJ databases">
        <authorList>
            <consortium name="DOE Joint Genome Institute"/>
            <person name="Ahrendt S."/>
            <person name="Looney B.P."/>
            <person name="Miyauchi S."/>
            <person name="Morin E."/>
            <person name="Drula E."/>
            <person name="Courty P.E."/>
            <person name="Chicoki N."/>
            <person name="Fauchery L."/>
            <person name="Kohler A."/>
            <person name="Kuo A."/>
            <person name="Labutti K."/>
            <person name="Pangilinan J."/>
            <person name="Lipzen A."/>
            <person name="Riley R."/>
            <person name="Andreopoulos W."/>
            <person name="He G."/>
            <person name="Johnson J."/>
            <person name="Barry K.W."/>
            <person name="Grigoriev I.V."/>
            <person name="Nagy L."/>
            <person name="Hibbett D."/>
            <person name="Henrissat B."/>
            <person name="Matheny P.B."/>
            <person name="Labbe J."/>
            <person name="Martin F."/>
        </authorList>
    </citation>
    <scope>NUCLEOTIDE SEQUENCE</scope>
    <source>
        <strain evidence="1">EC-137</strain>
    </source>
</reference>
<evidence type="ECO:0000313" key="1">
    <source>
        <dbReference type="EMBL" id="KAI0031923.1"/>
    </source>
</evidence>
<organism evidence="1 2">
    <name type="scientific">Vararia minispora EC-137</name>
    <dbReference type="NCBI Taxonomy" id="1314806"/>
    <lineage>
        <taxon>Eukaryota</taxon>
        <taxon>Fungi</taxon>
        <taxon>Dikarya</taxon>
        <taxon>Basidiomycota</taxon>
        <taxon>Agaricomycotina</taxon>
        <taxon>Agaricomycetes</taxon>
        <taxon>Russulales</taxon>
        <taxon>Lachnocladiaceae</taxon>
        <taxon>Vararia</taxon>
    </lineage>
</organism>